<dbReference type="InterPro" id="IPR036291">
    <property type="entry name" value="NAD(P)-bd_dom_sf"/>
</dbReference>
<evidence type="ECO:0000256" key="2">
    <source>
        <dbReference type="ARBA" id="ARBA00023002"/>
    </source>
</evidence>
<dbReference type="Proteomes" id="UP000016568">
    <property type="component" value="Unassembled WGS sequence"/>
</dbReference>
<dbReference type="PROSITE" id="PS00061">
    <property type="entry name" value="ADH_SHORT"/>
    <property type="match status" value="1"/>
</dbReference>
<organism evidence="5 6">
    <name type="scientific">Caenibius tardaugens NBRC 16725</name>
    <dbReference type="NCBI Taxonomy" id="1219035"/>
    <lineage>
        <taxon>Bacteria</taxon>
        <taxon>Pseudomonadati</taxon>
        <taxon>Pseudomonadota</taxon>
        <taxon>Alphaproteobacteria</taxon>
        <taxon>Sphingomonadales</taxon>
        <taxon>Erythrobacteraceae</taxon>
        <taxon>Caenibius</taxon>
    </lineage>
</organism>
<dbReference type="PANTHER" id="PTHR24321:SF8">
    <property type="entry name" value="ESTRADIOL 17-BETA-DEHYDROGENASE 8-RELATED"/>
    <property type="match status" value="1"/>
</dbReference>
<gene>
    <name evidence="5" type="ORF">NT2_09_00160</name>
</gene>
<dbReference type="GO" id="GO:0016491">
    <property type="term" value="F:oxidoreductase activity"/>
    <property type="evidence" value="ECO:0007669"/>
    <property type="project" value="UniProtKB-KW"/>
</dbReference>
<dbReference type="InterPro" id="IPR057326">
    <property type="entry name" value="KR_dom"/>
</dbReference>
<dbReference type="SUPFAM" id="SSF51735">
    <property type="entry name" value="NAD(P)-binding Rossmann-fold domains"/>
    <property type="match status" value="1"/>
</dbReference>
<dbReference type="AlphaFoldDB" id="U3A6P2"/>
<dbReference type="InterPro" id="IPR002347">
    <property type="entry name" value="SDR_fam"/>
</dbReference>
<sequence length="271" mass="27738">MAGSPFSALDMQGKVALVTGAGRGIGQATAMLLARRGAAVMVADIDGTAAQATAQAISANHGRAAHLAIDMTDEDQVADMIDQTVRMLGGLHAAFNNAGIARVGPLLAQAPLSDWQQTIDVNLKGVFLCLKYQTRHMAESGGGAIVNASSCAALLGQQRTAAYCASKAGVIGLTRAAMAEYGPRRIRVNAIAPGSIDTPMLRQSVGDDDGIIAALGKDYPLGRIGHVDDVAETAAWLLSDAASFVTGICLAVDGGYTSSGPWAHNPDDAPA</sequence>
<keyword evidence="3" id="KW-0520">NAD</keyword>
<dbReference type="Pfam" id="PF13561">
    <property type="entry name" value="adh_short_C2"/>
    <property type="match status" value="1"/>
</dbReference>
<dbReference type="OrthoDB" id="9792355at2"/>
<dbReference type="RefSeq" id="WP_021691226.1">
    <property type="nucleotide sequence ID" value="NZ_BASZ01000009.1"/>
</dbReference>
<evidence type="ECO:0000256" key="3">
    <source>
        <dbReference type="ARBA" id="ARBA00023027"/>
    </source>
</evidence>
<protein>
    <submittedName>
        <fullName evidence="5">Putative oxidoreductase</fullName>
    </submittedName>
</protein>
<dbReference type="InterPro" id="IPR020904">
    <property type="entry name" value="Sc_DH/Rdtase_CS"/>
</dbReference>
<accession>U3A6P2</accession>
<dbReference type="NCBIfam" id="NF005559">
    <property type="entry name" value="PRK07231.1"/>
    <property type="match status" value="1"/>
</dbReference>
<dbReference type="KEGG" id="ntd:EGO55_05550"/>
<feature type="domain" description="Ketoreductase" evidence="4">
    <location>
        <begin position="14"/>
        <end position="194"/>
    </location>
</feature>
<dbReference type="FunFam" id="3.40.50.720:FF:000084">
    <property type="entry name" value="Short-chain dehydrogenase reductase"/>
    <property type="match status" value="1"/>
</dbReference>
<name>U3A6P2_9SPHN</name>
<keyword evidence="6" id="KW-1185">Reference proteome</keyword>
<dbReference type="PRINTS" id="PR00081">
    <property type="entry name" value="GDHRDH"/>
</dbReference>
<evidence type="ECO:0000313" key="5">
    <source>
        <dbReference type="EMBL" id="GAD50408.1"/>
    </source>
</evidence>
<comment type="caution">
    <text evidence="5">The sequence shown here is derived from an EMBL/GenBank/DDBJ whole genome shotgun (WGS) entry which is preliminary data.</text>
</comment>
<comment type="similarity">
    <text evidence="1">Belongs to the short-chain dehydrogenases/reductases (SDR) family.</text>
</comment>
<dbReference type="EMBL" id="BASZ01000009">
    <property type="protein sequence ID" value="GAD50408.1"/>
    <property type="molecule type" value="Genomic_DNA"/>
</dbReference>
<dbReference type="PANTHER" id="PTHR24321">
    <property type="entry name" value="DEHYDROGENASES, SHORT CHAIN"/>
    <property type="match status" value="1"/>
</dbReference>
<evidence type="ECO:0000313" key="6">
    <source>
        <dbReference type="Proteomes" id="UP000016568"/>
    </source>
</evidence>
<dbReference type="SMART" id="SM00822">
    <property type="entry name" value="PKS_KR"/>
    <property type="match status" value="1"/>
</dbReference>
<keyword evidence="2" id="KW-0560">Oxidoreductase</keyword>
<dbReference type="PRINTS" id="PR00080">
    <property type="entry name" value="SDRFAMILY"/>
</dbReference>
<dbReference type="Gene3D" id="3.40.50.720">
    <property type="entry name" value="NAD(P)-binding Rossmann-like Domain"/>
    <property type="match status" value="1"/>
</dbReference>
<evidence type="ECO:0000256" key="1">
    <source>
        <dbReference type="ARBA" id="ARBA00006484"/>
    </source>
</evidence>
<dbReference type="eggNOG" id="COG1028">
    <property type="taxonomic scope" value="Bacteria"/>
</dbReference>
<dbReference type="CDD" id="cd05233">
    <property type="entry name" value="SDR_c"/>
    <property type="match status" value="1"/>
</dbReference>
<reference evidence="5 6" key="1">
    <citation type="submission" date="2013-09" db="EMBL/GenBank/DDBJ databases">
        <title>Whole genome shotgun sequence of Novosphingobium tardaugens NBRC 16725.</title>
        <authorList>
            <person name="Isaki S."/>
            <person name="Hosoyama A."/>
            <person name="Tsuchikane K."/>
            <person name="Katsumata H."/>
            <person name="Ando Y."/>
            <person name="Yamazaki S."/>
            <person name="Fujita N."/>
        </authorList>
    </citation>
    <scope>NUCLEOTIDE SEQUENCE [LARGE SCALE GENOMIC DNA]</scope>
    <source>
        <strain evidence="5 6">NBRC 16725</strain>
    </source>
</reference>
<proteinExistence type="inferred from homology"/>
<evidence type="ECO:0000259" key="4">
    <source>
        <dbReference type="SMART" id="SM00822"/>
    </source>
</evidence>